<dbReference type="EMBL" id="JBCGBO010000025">
    <property type="protein sequence ID" value="KAK9176584.1"/>
    <property type="molecule type" value="Genomic_DNA"/>
</dbReference>
<feature type="transmembrane region" description="Helical" evidence="1">
    <location>
        <begin position="426"/>
        <end position="452"/>
    </location>
</feature>
<reference evidence="3 4" key="1">
    <citation type="submission" date="2024-05" db="EMBL/GenBank/DDBJ databases">
        <title>Haplotype-resolved chromosome-level genome assembly of Huyou (Citrus changshanensis).</title>
        <authorList>
            <person name="Miao C."/>
            <person name="Chen W."/>
            <person name="Wu Y."/>
            <person name="Wang L."/>
            <person name="Zhao S."/>
            <person name="Grierson D."/>
            <person name="Xu C."/>
            <person name="Chen K."/>
        </authorList>
    </citation>
    <scope>NUCLEOTIDE SEQUENCE [LARGE SCALE GENOMIC DNA]</scope>
    <source>
        <strain evidence="3">01-14</strain>
        <tissue evidence="3">Leaf</tissue>
    </source>
</reference>
<dbReference type="Pfam" id="PF12937">
    <property type="entry name" value="F-box-like"/>
    <property type="match status" value="1"/>
</dbReference>
<keyword evidence="1" id="KW-0472">Membrane</keyword>
<keyword evidence="4" id="KW-1185">Reference proteome</keyword>
<dbReference type="AlphaFoldDB" id="A0AAP0QAZ3"/>
<dbReference type="PROSITE" id="PS50181">
    <property type="entry name" value="FBOX"/>
    <property type="match status" value="1"/>
</dbReference>
<dbReference type="InterPro" id="IPR001810">
    <property type="entry name" value="F-box_dom"/>
</dbReference>
<evidence type="ECO:0000256" key="1">
    <source>
        <dbReference type="SAM" id="Phobius"/>
    </source>
</evidence>
<dbReference type="SUPFAM" id="SSF81383">
    <property type="entry name" value="F-box domain"/>
    <property type="match status" value="1"/>
</dbReference>
<comment type="caution">
    <text evidence="3">The sequence shown here is derived from an EMBL/GenBank/DDBJ whole genome shotgun (WGS) entry which is preliminary data.</text>
</comment>
<feature type="transmembrane region" description="Helical" evidence="1">
    <location>
        <begin position="316"/>
        <end position="337"/>
    </location>
</feature>
<dbReference type="CDD" id="cd06160">
    <property type="entry name" value="S2P-M50_like_2"/>
    <property type="match status" value="1"/>
</dbReference>
<feature type="transmembrane region" description="Helical" evidence="1">
    <location>
        <begin position="244"/>
        <end position="262"/>
    </location>
</feature>
<feature type="domain" description="F-box" evidence="2">
    <location>
        <begin position="848"/>
        <end position="894"/>
    </location>
</feature>
<evidence type="ECO:0000313" key="3">
    <source>
        <dbReference type="EMBL" id="KAK9176584.1"/>
    </source>
</evidence>
<dbReference type="PANTHER" id="PTHR47602:SF2">
    <property type="entry name" value="F-BOX PROTEIN SKIP22"/>
    <property type="match status" value="1"/>
</dbReference>
<name>A0AAP0QAZ3_9ROSI</name>
<gene>
    <name evidence="3" type="ORF">WN944_028601</name>
</gene>
<dbReference type="SMART" id="SM00256">
    <property type="entry name" value="FBOX"/>
    <property type="match status" value="1"/>
</dbReference>
<evidence type="ECO:0000313" key="4">
    <source>
        <dbReference type="Proteomes" id="UP001428341"/>
    </source>
</evidence>
<dbReference type="Gene3D" id="1.20.1280.50">
    <property type="match status" value="1"/>
</dbReference>
<dbReference type="Gene3D" id="3.40.1000.30">
    <property type="match status" value="1"/>
</dbReference>
<keyword evidence="1" id="KW-0812">Transmembrane</keyword>
<dbReference type="PANTHER" id="PTHR47602">
    <property type="entry name" value="F-BOX PROTEIN SKIP22"/>
    <property type="match status" value="1"/>
</dbReference>
<protein>
    <recommendedName>
        <fullName evidence="2">F-box domain-containing protein</fullName>
    </recommendedName>
</protein>
<evidence type="ECO:0000259" key="2">
    <source>
        <dbReference type="PROSITE" id="PS50181"/>
    </source>
</evidence>
<proteinExistence type="predicted"/>
<dbReference type="InterPro" id="IPR036047">
    <property type="entry name" value="F-box-like_dom_sf"/>
</dbReference>
<accession>A0AAP0QAZ3</accession>
<sequence length="1001" mass="110446">MAALFIGSHSSPRIDTPLSHVLCTLNSKSYKTKNKKFPCKAVSCSRKNHQEGDGQYVLSFGKHPFGQKSERTLHFLVSKSRKYVTCSVDEEQESRDPTSISSVAVVDEKPGDGNEGEKESTQLRGCFGFDTFFATDVRRFGDGGIFIGNFRKPIEEVIPKLEKKLSEAAGRDVVVWFMEEKTNDITKQACVVQPKAEIDLQFELTKLSTPWGYVSAIVLCVATFGTIAIMSGLFLKPDATFDDYLANVVPLFGGLITLLGVSEISTRLTAARYGVKLSPSFLVPSNWTGCLGVMNNYESLLPNKKALFDIPVARTASAYLTSLALAVAAFVADGSFNGGDNALFIRPQFFYNNPLLSFIQYVIGPYTDDLGNVLPYAVEGVGVPCDPLAFAGLLGMVVTSLNLLPCGRLEGGRIAQAMFGRNTANLLSFATSLLLGIGGLSGSVLCLAWGLFATFFRGGEEIPAKDEITPLGDNSVSSTMKLRLRSLENKETLRLEVPSSCTLHELGETLSQLISSSPSSLRFSLNRKDELHASSPPESLHSLGVTAGDLVFYSRDPYAFVSQTLESETQSVNKACTSRDNDEIPDGKLDKQEIPVLESVEIGVNFQESKSEEAVISQDCGIPDAMLDKQQYPVQESEKIEVSSVDSKENMSKKETLEFPNTDTMEIDEGSVVMPEPYFLRRVLGEKLGDRLGPHGLVIVAVHEILLESGFVGFDSESGMRIDQFDLPDHLLLKGVSMSYTLPEILNDSSNDVTESVALKYQILGHFVNIYGSLAKGDSGMHKLCLNAYNFGPILSLVWANSDQNCSLLEYKSFDCGKEVFEFWKNVKDGLALPLLIDLCDKAGLCLPACWTHLPTELKLKLLECLPGVDVAKMECVSRDMRYLASNNELWRQKFVEEFGGPADAQGKTNWKERFVFNWEYNRKRKRVITPAPWFPYTRPYFPIIRDPPAPFGGNSLIQGGDYDRYPNIHFPPFPLGQRRQVFPPCIGRRNFAPNCNLGGT</sequence>
<keyword evidence="1" id="KW-1133">Transmembrane helix</keyword>
<feature type="transmembrane region" description="Helical" evidence="1">
    <location>
        <begin position="211"/>
        <end position="235"/>
    </location>
</feature>
<dbReference type="Proteomes" id="UP001428341">
    <property type="component" value="Unassembled WGS sequence"/>
</dbReference>
<organism evidence="3 4">
    <name type="scientific">Citrus x changshan-huyou</name>
    <dbReference type="NCBI Taxonomy" id="2935761"/>
    <lineage>
        <taxon>Eukaryota</taxon>
        <taxon>Viridiplantae</taxon>
        <taxon>Streptophyta</taxon>
        <taxon>Embryophyta</taxon>
        <taxon>Tracheophyta</taxon>
        <taxon>Spermatophyta</taxon>
        <taxon>Magnoliopsida</taxon>
        <taxon>eudicotyledons</taxon>
        <taxon>Gunneridae</taxon>
        <taxon>Pentapetalae</taxon>
        <taxon>rosids</taxon>
        <taxon>malvids</taxon>
        <taxon>Sapindales</taxon>
        <taxon>Rutaceae</taxon>
        <taxon>Aurantioideae</taxon>
        <taxon>Citrus</taxon>
    </lineage>
</organism>
<feature type="transmembrane region" description="Helical" evidence="1">
    <location>
        <begin position="387"/>
        <end position="405"/>
    </location>
</feature>